<name>A0A2U1NS87_ARTAN</name>
<dbReference type="EMBL" id="PKPP01002276">
    <property type="protein sequence ID" value="PWA76372.1"/>
    <property type="molecule type" value="Genomic_DNA"/>
</dbReference>
<dbReference type="PANTHER" id="PTHR33116">
    <property type="entry name" value="REVERSE TRANSCRIPTASE ZINC-BINDING DOMAIN-CONTAINING PROTEIN-RELATED-RELATED"/>
    <property type="match status" value="1"/>
</dbReference>
<evidence type="ECO:0000313" key="2">
    <source>
        <dbReference type="Proteomes" id="UP000245207"/>
    </source>
</evidence>
<comment type="caution">
    <text evidence="1">The sequence shown here is derived from an EMBL/GenBank/DDBJ whole genome shotgun (WGS) entry which is preliminary data.</text>
</comment>
<dbReference type="PANTHER" id="PTHR33116:SF78">
    <property type="entry name" value="OS12G0587133 PROTEIN"/>
    <property type="match status" value="1"/>
</dbReference>
<dbReference type="AlphaFoldDB" id="A0A2U1NS87"/>
<sequence>MARLTGCMSGSLPFKLLSIGGRSTLVKAVLGSIWIYYMSSFKVLESTLSDIERLRAKFLWGGELDSKLMIWIKWETVLASLKNEDLVIDRFINGEWNFKWIRPIISG</sequence>
<accession>A0A2U1NS87</accession>
<organism evidence="1 2">
    <name type="scientific">Artemisia annua</name>
    <name type="common">Sweet wormwood</name>
    <dbReference type="NCBI Taxonomy" id="35608"/>
    <lineage>
        <taxon>Eukaryota</taxon>
        <taxon>Viridiplantae</taxon>
        <taxon>Streptophyta</taxon>
        <taxon>Embryophyta</taxon>
        <taxon>Tracheophyta</taxon>
        <taxon>Spermatophyta</taxon>
        <taxon>Magnoliopsida</taxon>
        <taxon>eudicotyledons</taxon>
        <taxon>Gunneridae</taxon>
        <taxon>Pentapetalae</taxon>
        <taxon>asterids</taxon>
        <taxon>campanulids</taxon>
        <taxon>Asterales</taxon>
        <taxon>Asteraceae</taxon>
        <taxon>Asteroideae</taxon>
        <taxon>Anthemideae</taxon>
        <taxon>Artemisiinae</taxon>
        <taxon>Artemisia</taxon>
    </lineage>
</organism>
<keyword evidence="2" id="KW-1185">Reference proteome</keyword>
<reference evidence="1 2" key="1">
    <citation type="journal article" date="2018" name="Mol. Plant">
        <title>The genome of Artemisia annua provides insight into the evolution of Asteraceae family and artemisinin biosynthesis.</title>
        <authorList>
            <person name="Shen Q."/>
            <person name="Zhang L."/>
            <person name="Liao Z."/>
            <person name="Wang S."/>
            <person name="Yan T."/>
            <person name="Shi P."/>
            <person name="Liu M."/>
            <person name="Fu X."/>
            <person name="Pan Q."/>
            <person name="Wang Y."/>
            <person name="Lv Z."/>
            <person name="Lu X."/>
            <person name="Zhang F."/>
            <person name="Jiang W."/>
            <person name="Ma Y."/>
            <person name="Chen M."/>
            <person name="Hao X."/>
            <person name="Li L."/>
            <person name="Tang Y."/>
            <person name="Lv G."/>
            <person name="Zhou Y."/>
            <person name="Sun X."/>
            <person name="Brodelius P.E."/>
            <person name="Rose J.K.C."/>
            <person name="Tang K."/>
        </authorList>
    </citation>
    <scope>NUCLEOTIDE SEQUENCE [LARGE SCALE GENOMIC DNA]</scope>
    <source>
        <strain evidence="2">cv. Huhao1</strain>
        <tissue evidence="1">Leaf</tissue>
    </source>
</reference>
<evidence type="ECO:0000313" key="1">
    <source>
        <dbReference type="EMBL" id="PWA76372.1"/>
    </source>
</evidence>
<proteinExistence type="predicted"/>
<protein>
    <submittedName>
        <fullName evidence="1">Ribonuclease H protein</fullName>
    </submittedName>
</protein>
<gene>
    <name evidence="1" type="ORF">CTI12_AA235390</name>
</gene>
<dbReference type="Proteomes" id="UP000245207">
    <property type="component" value="Unassembled WGS sequence"/>
</dbReference>
<dbReference type="OrthoDB" id="1244620at2759"/>